<reference evidence="3 4" key="1">
    <citation type="journal article" date="2011" name="J. Microbiol.">
        <title>Gramella jeungdoensis sp. nov., isolated from a solar saltern in Korea.</title>
        <authorList>
            <person name="Joung Y."/>
            <person name="Kim H."/>
            <person name="Jang T."/>
            <person name="Ahn T.S."/>
            <person name="Joh K."/>
        </authorList>
    </citation>
    <scope>NUCLEOTIDE SEQUENCE [LARGE SCALE GENOMIC DNA]</scope>
    <source>
        <strain evidence="3 4">KCTC 23123</strain>
    </source>
</reference>
<keyword evidence="4" id="KW-1185">Reference proteome</keyword>
<dbReference type="Proteomes" id="UP000298517">
    <property type="component" value="Unassembled WGS sequence"/>
</dbReference>
<evidence type="ECO:0000256" key="1">
    <source>
        <dbReference type="ARBA" id="ARBA00010926"/>
    </source>
</evidence>
<dbReference type="PANTHER" id="PTHR10343:SF84">
    <property type="entry name" value="5'-AMP-ACTIVATED PROTEIN KINASE SUBUNIT BETA-1"/>
    <property type="match status" value="1"/>
</dbReference>
<dbReference type="InterPro" id="IPR050827">
    <property type="entry name" value="CRP1_MDG1_kinase"/>
</dbReference>
<accession>A0A4Y8AXB0</accession>
<organism evidence="3 4">
    <name type="scientific">Gramella jeungdoensis</name>
    <dbReference type="NCBI Taxonomy" id="708091"/>
    <lineage>
        <taxon>Bacteria</taxon>
        <taxon>Pseudomonadati</taxon>
        <taxon>Bacteroidota</taxon>
        <taxon>Flavobacteriia</taxon>
        <taxon>Flavobacteriales</taxon>
        <taxon>Flavobacteriaceae</taxon>
        <taxon>Christiangramia</taxon>
    </lineage>
</organism>
<name>A0A4Y8AXB0_9FLAO</name>
<dbReference type="SUPFAM" id="SSF81296">
    <property type="entry name" value="E set domains"/>
    <property type="match status" value="3"/>
</dbReference>
<feature type="domain" description="AMP-activated protein kinase glycogen-binding" evidence="2">
    <location>
        <begin position="247"/>
        <end position="320"/>
    </location>
</feature>
<comment type="similarity">
    <text evidence="1">Belongs to the 5'-AMP-activated protein kinase beta subunit family.</text>
</comment>
<sequence>MSKIIVHIITLLIVFITTTTFAQNSKVKGYRIEGDEIVFSFDKRDYKKVTKNNFGAEKDFKDIDINNVVVAGEFNNWSLKKWRMVKLNENNYELRKKIEDFTDEFSWEFKFVINNYYWAEPSRDAINISKATKNEKNLNVYNLNFTTAYVDENGNATFNLNGFKEADKVILSGTFNRWNEDYFKMIPTIDGWKLTLQLKPGEYEYKFIVDGKWMEDPTNNLKNRNEFDGYNSVIKIYKWVTFHLNTNSDAKKVILTGSFNNWDENNYKMIRTKNGWEYTLKLYGGKYHYKFIVDDYWITDPYNPVKEFDYDGNINSVCIVK</sequence>
<dbReference type="AlphaFoldDB" id="A0A4Y8AXB0"/>
<dbReference type="PANTHER" id="PTHR10343">
    <property type="entry name" value="5'-AMP-ACTIVATED PROTEIN KINASE , BETA SUBUNIT"/>
    <property type="match status" value="1"/>
</dbReference>
<evidence type="ECO:0000313" key="3">
    <source>
        <dbReference type="EMBL" id="TEW77131.1"/>
    </source>
</evidence>
<gene>
    <name evidence="3" type="ORF">E2488_04595</name>
</gene>
<dbReference type="RefSeq" id="WP_134247138.1">
    <property type="nucleotide sequence ID" value="NZ_SNQI01000001.1"/>
</dbReference>
<dbReference type="InterPro" id="IPR014756">
    <property type="entry name" value="Ig_E-set"/>
</dbReference>
<dbReference type="Pfam" id="PF16561">
    <property type="entry name" value="AMPK1_CBM"/>
    <property type="match status" value="2"/>
</dbReference>
<dbReference type="OrthoDB" id="5451596at2"/>
<protein>
    <recommendedName>
        <fullName evidence="2">AMP-activated protein kinase glycogen-binding domain-containing protein</fullName>
    </recommendedName>
</protein>
<dbReference type="CDD" id="cd02859">
    <property type="entry name" value="E_set_AMPKbeta_like_N"/>
    <property type="match status" value="2"/>
</dbReference>
<dbReference type="EMBL" id="SNQI01000001">
    <property type="protein sequence ID" value="TEW77131.1"/>
    <property type="molecule type" value="Genomic_DNA"/>
</dbReference>
<dbReference type="Gene3D" id="2.60.40.10">
    <property type="entry name" value="Immunoglobulins"/>
    <property type="match status" value="3"/>
</dbReference>
<feature type="domain" description="AMP-activated protein kinase glycogen-binding" evidence="2">
    <location>
        <begin position="165"/>
        <end position="236"/>
    </location>
</feature>
<dbReference type="InterPro" id="IPR032640">
    <property type="entry name" value="AMPK1_CBM"/>
</dbReference>
<proteinExistence type="inferred from homology"/>
<dbReference type="InterPro" id="IPR013783">
    <property type="entry name" value="Ig-like_fold"/>
</dbReference>
<evidence type="ECO:0000259" key="2">
    <source>
        <dbReference type="Pfam" id="PF16561"/>
    </source>
</evidence>
<comment type="caution">
    <text evidence="3">The sequence shown here is derived from an EMBL/GenBank/DDBJ whole genome shotgun (WGS) entry which is preliminary data.</text>
</comment>
<evidence type="ECO:0000313" key="4">
    <source>
        <dbReference type="Proteomes" id="UP000298517"/>
    </source>
</evidence>